<dbReference type="EMBL" id="CABVGP010000001">
    <property type="protein sequence ID" value="VVJ17641.1"/>
    <property type="molecule type" value="Genomic_DNA"/>
</dbReference>
<protein>
    <recommendedName>
        <fullName evidence="3">Response regulatory domain-containing protein</fullName>
    </recommendedName>
</protein>
<dbReference type="AlphaFoldDB" id="A0A6I8LKQ6"/>
<proteinExistence type="predicted"/>
<name>A0A6I8LKQ6_9PSEU</name>
<evidence type="ECO:0000313" key="2">
    <source>
        <dbReference type="Proteomes" id="UP000399805"/>
    </source>
</evidence>
<reference evidence="1 2" key="1">
    <citation type="submission" date="2019-09" db="EMBL/GenBank/DDBJ databases">
        <authorList>
            <person name="Leyn A S."/>
        </authorList>
    </citation>
    <scope>NUCLEOTIDE SEQUENCE [LARGE SCALE GENOMIC DNA]</scope>
    <source>
        <strain evidence="1">AA231_1</strain>
    </source>
</reference>
<sequence length="121" mass="12974">MGPIRVLITHMVALDCDIVRRIAGERTDMTIVGSVSGPEEAAEALFRPGFDVLLLSASRPDSLCGYLDLMWDNPRLGVAVVDPTDRLGVVRVCRIVERARGAGAGWPEYLAAVLRSAADPG</sequence>
<dbReference type="Proteomes" id="UP000399805">
    <property type="component" value="Unassembled WGS sequence"/>
</dbReference>
<evidence type="ECO:0008006" key="3">
    <source>
        <dbReference type="Google" id="ProtNLM"/>
    </source>
</evidence>
<accession>A0A6I8LKQ6</accession>
<organism evidence="1 2">
    <name type="scientific">Amycolatopsis camponoti</name>
    <dbReference type="NCBI Taxonomy" id="2606593"/>
    <lineage>
        <taxon>Bacteria</taxon>
        <taxon>Bacillati</taxon>
        <taxon>Actinomycetota</taxon>
        <taxon>Actinomycetes</taxon>
        <taxon>Pseudonocardiales</taxon>
        <taxon>Pseudonocardiaceae</taxon>
        <taxon>Amycolatopsis</taxon>
    </lineage>
</organism>
<evidence type="ECO:0000313" key="1">
    <source>
        <dbReference type="EMBL" id="VVJ17641.1"/>
    </source>
</evidence>
<keyword evidence="2" id="KW-1185">Reference proteome</keyword>
<gene>
    <name evidence="1" type="ORF">AA23TX_02662</name>
</gene>